<dbReference type="Pfam" id="PF09409">
    <property type="entry name" value="PUB"/>
    <property type="match status" value="1"/>
</dbReference>
<reference evidence="2" key="1">
    <citation type="journal article" date="2014" name="BMC Genomics">
        <title>The Babesia bovis gene and promoter model: an update from full-length EST analysis.</title>
        <authorList>
            <person name="Yamagishi J."/>
            <person name="Wakaguri H."/>
            <person name="Yokoyama N."/>
            <person name="Yamashita R."/>
            <person name="Suzuki Y."/>
            <person name="Xuan X."/>
            <person name="Igarashi I."/>
        </authorList>
    </citation>
    <scope>NUCLEOTIDE SEQUENCE</scope>
    <source>
        <strain evidence="2">Texas</strain>
    </source>
</reference>
<dbReference type="AlphaFoldDB" id="S6BGE6"/>
<feature type="domain" description="PUB" evidence="1">
    <location>
        <begin position="47"/>
        <end position="121"/>
    </location>
</feature>
<proteinExistence type="evidence at transcript level"/>
<protein>
    <recommendedName>
        <fullName evidence="1">PUB domain-containing protein</fullName>
    </recommendedName>
</protein>
<organism evidence="2">
    <name type="scientific">Babesia bovis</name>
    <dbReference type="NCBI Taxonomy" id="5865"/>
    <lineage>
        <taxon>Eukaryota</taxon>
        <taxon>Sar</taxon>
        <taxon>Alveolata</taxon>
        <taxon>Apicomplexa</taxon>
        <taxon>Aconoidasida</taxon>
        <taxon>Piroplasmida</taxon>
        <taxon>Babesiidae</taxon>
        <taxon>Babesia</taxon>
    </lineage>
</organism>
<evidence type="ECO:0000259" key="1">
    <source>
        <dbReference type="Pfam" id="PF09409"/>
    </source>
</evidence>
<dbReference type="InterPro" id="IPR018997">
    <property type="entry name" value="PUB_domain"/>
</dbReference>
<dbReference type="CDD" id="cd09212">
    <property type="entry name" value="PUB"/>
    <property type="match status" value="1"/>
</dbReference>
<dbReference type="VEuPathDB" id="PiroplasmaDB:BBOV_IV001530"/>
<dbReference type="Gene3D" id="1.20.58.2190">
    <property type="match status" value="1"/>
</dbReference>
<dbReference type="InterPro" id="IPR029071">
    <property type="entry name" value="Ubiquitin-like_domsf"/>
</dbReference>
<dbReference type="InterPro" id="IPR036339">
    <property type="entry name" value="PUB-like_dom_sf"/>
</dbReference>
<dbReference type="SUPFAM" id="SSF143503">
    <property type="entry name" value="PUG domain-like"/>
    <property type="match status" value="1"/>
</dbReference>
<accession>S6BGE6</accession>
<evidence type="ECO:0000313" key="2">
    <source>
        <dbReference type="EMBL" id="BAN65204.1"/>
    </source>
</evidence>
<sequence length="365" mass="41328">MDLSESADASDESKLFETDEVKFTSSVDSKALVKAISDLRTAVSDDKKVKVYKLLLKIVENILLNPWGREKRRIRESNSTYSSIIGTNVPVLTVLNSLGFRSVNGFAVLRVVDVPLLRKAYQLLITALKEDCNVHIKSLEGHFFDPFKAYQHSSDVNKNANTESFECLGVDRTKSEILALEKTLSASVQTTLGQWNPVISFENAANMRKASIDTNFGDTSESTHSTAHIMKNYNVGKCRDFESSSRKYLDQLQQKCEYVESNDTVQIKIRFPGNTVITIYPPVRTLVSNIKSELQSILISKVGMNDWELVEMPLKQAVDENKTLLQQDIVHSIVLQFRYKVQRNISEQIIKPEVLRQYCPTKLHS</sequence>
<dbReference type="SUPFAM" id="SSF54236">
    <property type="entry name" value="Ubiquitin-like"/>
    <property type="match status" value="1"/>
</dbReference>
<name>S6BGE6_BABBO</name>
<gene>
    <name evidence="2" type="primary">BBOV_IV001530</name>
</gene>
<dbReference type="EMBL" id="AK441410">
    <property type="protein sequence ID" value="BAN65204.1"/>
    <property type="molecule type" value="mRNA"/>
</dbReference>